<protein>
    <submittedName>
        <fullName evidence="2">Uncharacterized protein</fullName>
    </submittedName>
</protein>
<evidence type="ECO:0000256" key="1">
    <source>
        <dbReference type="SAM" id="MobiDB-lite"/>
    </source>
</evidence>
<accession>A0ABP0IYE1</accession>
<feature type="compositionally biased region" description="Acidic residues" evidence="1">
    <location>
        <begin position="232"/>
        <end position="242"/>
    </location>
</feature>
<evidence type="ECO:0000313" key="2">
    <source>
        <dbReference type="EMBL" id="CAK9007112.1"/>
    </source>
</evidence>
<keyword evidence="3" id="KW-1185">Reference proteome</keyword>
<feature type="non-terminal residue" evidence="2">
    <location>
        <position position="1"/>
    </location>
</feature>
<evidence type="ECO:0000313" key="3">
    <source>
        <dbReference type="Proteomes" id="UP001642484"/>
    </source>
</evidence>
<sequence>VGFSFIQAHSEGLFGKKDATRKDVELNGEAGLFLKKNCVLALFVVYAIMKTTPWARLSETVLQESITKFYTDNRLVPVGIAASALEQWSAKMSCAARKLVQKFRRIFAETPHGSKSDVIQSLKSRCLAAGVDVEEEREDKKEPAQVQREVTHEDLEELVTPQVFDWKAFAARFMEQRNQKVEGKVDDKKISLMEKVARPVATPARAHELPTFVVESMSQQLTPVAPFVAPGVEEDLNGEGDEDSKKPAASQKKKNKKAPKKAAKKAAKQPLAGPEVEEALAVVQEPGFKPGSAEVVAGGPGYKAGSFNERRKAFIAERRKVAGISYKEANTEWMLSDERAELLQGLPPAVLKRRRFA</sequence>
<reference evidence="2 3" key="1">
    <citation type="submission" date="2024-02" db="EMBL/GenBank/DDBJ databases">
        <authorList>
            <person name="Chen Y."/>
            <person name="Shah S."/>
            <person name="Dougan E. K."/>
            <person name="Thang M."/>
            <person name="Chan C."/>
        </authorList>
    </citation>
    <scope>NUCLEOTIDE SEQUENCE [LARGE SCALE GENOMIC DNA]</scope>
</reference>
<gene>
    <name evidence="2" type="ORF">CCMP2556_LOCUS8705</name>
</gene>
<feature type="compositionally biased region" description="Basic residues" evidence="1">
    <location>
        <begin position="251"/>
        <end position="267"/>
    </location>
</feature>
<name>A0ABP0IYE1_9DINO</name>
<dbReference type="Proteomes" id="UP001642484">
    <property type="component" value="Unassembled WGS sequence"/>
</dbReference>
<feature type="region of interest" description="Disordered" evidence="1">
    <location>
        <begin position="231"/>
        <end position="274"/>
    </location>
</feature>
<organism evidence="2 3">
    <name type="scientific">Durusdinium trenchii</name>
    <dbReference type="NCBI Taxonomy" id="1381693"/>
    <lineage>
        <taxon>Eukaryota</taxon>
        <taxon>Sar</taxon>
        <taxon>Alveolata</taxon>
        <taxon>Dinophyceae</taxon>
        <taxon>Suessiales</taxon>
        <taxon>Symbiodiniaceae</taxon>
        <taxon>Durusdinium</taxon>
    </lineage>
</organism>
<proteinExistence type="predicted"/>
<comment type="caution">
    <text evidence="2">The sequence shown here is derived from an EMBL/GenBank/DDBJ whole genome shotgun (WGS) entry which is preliminary data.</text>
</comment>
<dbReference type="EMBL" id="CAXAMN010003980">
    <property type="protein sequence ID" value="CAK9007112.1"/>
    <property type="molecule type" value="Genomic_DNA"/>
</dbReference>